<protein>
    <submittedName>
        <fullName evidence="1">Uncharacterized protein</fullName>
    </submittedName>
</protein>
<organism evidence="1">
    <name type="scientific">marine metagenome</name>
    <dbReference type="NCBI Taxonomy" id="408172"/>
    <lineage>
        <taxon>unclassified sequences</taxon>
        <taxon>metagenomes</taxon>
        <taxon>ecological metagenomes</taxon>
    </lineage>
</organism>
<sequence>MVKTAIGHPRIRFRRMLDFMDCHIDGRVCRRLHVEGVPFYRVEAKPLYESMMTLAQRGVTIYWRSIHRQSPFETILSYMAEKLEAR</sequence>
<reference evidence="1" key="1">
    <citation type="submission" date="2018-05" db="EMBL/GenBank/DDBJ databases">
        <authorList>
            <person name="Lanie J.A."/>
            <person name="Ng W.-L."/>
            <person name="Kazmierczak K.M."/>
            <person name="Andrzejewski T.M."/>
            <person name="Davidsen T.M."/>
            <person name="Wayne K.J."/>
            <person name="Tettelin H."/>
            <person name="Glass J.I."/>
            <person name="Rusch D."/>
            <person name="Podicherti R."/>
            <person name="Tsui H.-C.T."/>
            <person name="Winkler M.E."/>
        </authorList>
    </citation>
    <scope>NUCLEOTIDE SEQUENCE</scope>
</reference>
<dbReference type="EMBL" id="UINC01168797">
    <property type="protein sequence ID" value="SVD72015.1"/>
    <property type="molecule type" value="Genomic_DNA"/>
</dbReference>
<evidence type="ECO:0000313" key="1">
    <source>
        <dbReference type="EMBL" id="SVD72015.1"/>
    </source>
</evidence>
<name>A0A382XN14_9ZZZZ</name>
<gene>
    <name evidence="1" type="ORF">METZ01_LOCUS424869</name>
</gene>
<dbReference type="AlphaFoldDB" id="A0A382XN14"/>
<proteinExistence type="predicted"/>
<accession>A0A382XN14</accession>